<dbReference type="InterPro" id="IPR036465">
    <property type="entry name" value="vWFA_dom_sf"/>
</dbReference>
<sequence>MKNAFQLKLNCKHYLSIIIIAWTFLFSNISSAQQEVQKPARILFLLDASSSMGNSWTDAASRFQTAGRIINTIVDSIHRVNTDVAFAIRVFGNQYPSQEKNCFDSKLEVPFNLANDGQIRARLKYLNPRGYSPIAWSLQQAAELDFKEDNLYSYSIILITDGGESCGGDICATVTNLLNKKISFKPYILSLIDYEPLKLEYACLGKYITVSTEKDILPAVSTILNDNRKVLMIKTSDYHPVVINTPPPKAQNVTILPPKNTPKPTPKIEPLITTEVPEKKPEPVVPPVVNRKTYPPLDLIYTRSKLQKMNLLYTIADANPVIVPRLKPMKITVPGMPDVFPQTPVANSSTPKAPNKVVEPTVAIQKPKTNATVKKAENKEDINLPFQSTTVDSKESSVQIYFTNGKGKFYRTEPKLLFKDSKTKADVKSVYRNLEGGEPAPIKMDPGTYDLAIVGSKGKANNIVIEPGKNKKVYITVGSGSLEFYYPSAPNRPVKEYRALVSKRFEPGPVVKQNCDTVLPYEPANYHIEINTLPQMMLNVDLDFYSVKVMSIPEAGTVQITNTNNKGKVQFWYQHGDAYEPFYEMNVTGNAAAQKIDFLPGLYQVRYFNGPQTSLSKADVVLFRVKSNMITNLELP</sequence>
<dbReference type="EMBL" id="VWSH01000003">
    <property type="protein sequence ID" value="KAA5533259.1"/>
    <property type="molecule type" value="Genomic_DNA"/>
</dbReference>
<dbReference type="AlphaFoldDB" id="A0A5M6CJH1"/>
<comment type="caution">
    <text evidence="2">The sequence shown here is derived from an EMBL/GenBank/DDBJ whole genome shotgun (WGS) entry which is preliminary data.</text>
</comment>
<dbReference type="Proteomes" id="UP000323632">
    <property type="component" value="Unassembled WGS sequence"/>
</dbReference>
<dbReference type="RefSeq" id="WP_150033007.1">
    <property type="nucleotide sequence ID" value="NZ_VWSH01000003.1"/>
</dbReference>
<proteinExistence type="predicted"/>
<dbReference type="SUPFAM" id="SSF53300">
    <property type="entry name" value="vWA-like"/>
    <property type="match status" value="1"/>
</dbReference>
<dbReference type="PROSITE" id="PS50234">
    <property type="entry name" value="VWFA"/>
    <property type="match status" value="1"/>
</dbReference>
<name>A0A5M6CJH1_9BACT</name>
<reference evidence="2 3" key="1">
    <citation type="submission" date="2019-09" db="EMBL/GenBank/DDBJ databases">
        <title>Genome sequence and assembly of Taibaiella sp.</title>
        <authorList>
            <person name="Chhetri G."/>
        </authorList>
    </citation>
    <scope>NUCLEOTIDE SEQUENCE [LARGE SCALE GENOMIC DNA]</scope>
    <source>
        <strain evidence="2 3">KVB11</strain>
    </source>
</reference>
<dbReference type="Pfam" id="PF13519">
    <property type="entry name" value="VWA_2"/>
    <property type="match status" value="1"/>
</dbReference>
<keyword evidence="3" id="KW-1185">Reference proteome</keyword>
<feature type="domain" description="VWFA" evidence="1">
    <location>
        <begin position="41"/>
        <end position="184"/>
    </location>
</feature>
<dbReference type="Gene3D" id="3.40.50.410">
    <property type="entry name" value="von Willebrand factor, type A domain"/>
    <property type="match status" value="1"/>
</dbReference>
<evidence type="ECO:0000313" key="2">
    <source>
        <dbReference type="EMBL" id="KAA5533259.1"/>
    </source>
</evidence>
<dbReference type="SMART" id="SM00327">
    <property type="entry name" value="VWA"/>
    <property type="match status" value="1"/>
</dbReference>
<accession>A0A5M6CJH1</accession>
<protein>
    <submittedName>
        <fullName evidence="2">VWA domain-containing protein</fullName>
    </submittedName>
</protein>
<evidence type="ECO:0000259" key="1">
    <source>
        <dbReference type="PROSITE" id="PS50234"/>
    </source>
</evidence>
<dbReference type="InterPro" id="IPR002035">
    <property type="entry name" value="VWF_A"/>
</dbReference>
<evidence type="ECO:0000313" key="3">
    <source>
        <dbReference type="Proteomes" id="UP000323632"/>
    </source>
</evidence>
<organism evidence="2 3">
    <name type="scientific">Taibaiella lutea</name>
    <dbReference type="NCBI Taxonomy" id="2608001"/>
    <lineage>
        <taxon>Bacteria</taxon>
        <taxon>Pseudomonadati</taxon>
        <taxon>Bacteroidota</taxon>
        <taxon>Chitinophagia</taxon>
        <taxon>Chitinophagales</taxon>
        <taxon>Chitinophagaceae</taxon>
        <taxon>Taibaiella</taxon>
    </lineage>
</organism>
<gene>
    <name evidence="2" type="ORF">F0919_11980</name>
</gene>